<dbReference type="EMBL" id="CAXKWB010009596">
    <property type="protein sequence ID" value="CAL4095296.1"/>
    <property type="molecule type" value="Genomic_DNA"/>
</dbReference>
<protein>
    <submittedName>
        <fullName evidence="2">Uncharacterized protein</fullName>
    </submittedName>
</protein>
<feature type="non-terminal residue" evidence="2">
    <location>
        <position position="238"/>
    </location>
</feature>
<feature type="chain" id="PRO_5043662863" evidence="1">
    <location>
        <begin position="20"/>
        <end position="238"/>
    </location>
</feature>
<sequence>MNCILQLVGFASMAAISSSISMETDCIAKSNIEANIHVTETHIAAWVGDIRDILILILEYGKGHPYFYDYIEVKHEGMVMKKVRNNKETSYKKNFPQSFSFGWLDLDFIAEEIYQFNITSHKEYYEFIGETEMLLTKFKVTGSNITVNCKSDSIYWTVDSDVTFIPLQPNNTNVFGLFSRRNFQPKLTIGNSSIELGFENNSITDIQRYKPIHQIPLPKYEEHIVEINCKAYQHCTYI</sequence>
<evidence type="ECO:0000313" key="3">
    <source>
        <dbReference type="Proteomes" id="UP001497623"/>
    </source>
</evidence>
<evidence type="ECO:0000256" key="1">
    <source>
        <dbReference type="SAM" id="SignalP"/>
    </source>
</evidence>
<accession>A0AAV2QSU7</accession>
<name>A0AAV2QSU7_MEGNR</name>
<proteinExistence type="predicted"/>
<feature type="signal peptide" evidence="1">
    <location>
        <begin position="1"/>
        <end position="19"/>
    </location>
</feature>
<reference evidence="2 3" key="1">
    <citation type="submission" date="2024-05" db="EMBL/GenBank/DDBJ databases">
        <authorList>
            <person name="Wallberg A."/>
        </authorList>
    </citation>
    <scope>NUCLEOTIDE SEQUENCE [LARGE SCALE GENOMIC DNA]</scope>
</reference>
<keyword evidence="1" id="KW-0732">Signal</keyword>
<dbReference type="Proteomes" id="UP001497623">
    <property type="component" value="Unassembled WGS sequence"/>
</dbReference>
<evidence type="ECO:0000313" key="2">
    <source>
        <dbReference type="EMBL" id="CAL4095296.1"/>
    </source>
</evidence>
<organism evidence="2 3">
    <name type="scientific">Meganyctiphanes norvegica</name>
    <name type="common">Northern krill</name>
    <name type="synonym">Thysanopoda norvegica</name>
    <dbReference type="NCBI Taxonomy" id="48144"/>
    <lineage>
        <taxon>Eukaryota</taxon>
        <taxon>Metazoa</taxon>
        <taxon>Ecdysozoa</taxon>
        <taxon>Arthropoda</taxon>
        <taxon>Crustacea</taxon>
        <taxon>Multicrustacea</taxon>
        <taxon>Malacostraca</taxon>
        <taxon>Eumalacostraca</taxon>
        <taxon>Eucarida</taxon>
        <taxon>Euphausiacea</taxon>
        <taxon>Euphausiidae</taxon>
        <taxon>Meganyctiphanes</taxon>
    </lineage>
</organism>
<keyword evidence="3" id="KW-1185">Reference proteome</keyword>
<gene>
    <name evidence="2" type="ORF">MNOR_LOCUS15378</name>
</gene>
<dbReference type="AlphaFoldDB" id="A0AAV2QSU7"/>
<comment type="caution">
    <text evidence="2">The sequence shown here is derived from an EMBL/GenBank/DDBJ whole genome shotgun (WGS) entry which is preliminary data.</text>
</comment>